<feature type="region of interest" description="Disordered" evidence="1">
    <location>
        <begin position="87"/>
        <end position="108"/>
    </location>
</feature>
<feature type="domain" description="DUF6455" evidence="2">
    <location>
        <begin position="9"/>
        <end position="89"/>
    </location>
</feature>
<dbReference type="RefSeq" id="WP_110794525.1">
    <property type="nucleotide sequence ID" value="NZ_KZ826481.1"/>
</dbReference>
<dbReference type="EMBL" id="QFVT01000002">
    <property type="protein sequence ID" value="PYC48947.1"/>
    <property type="molecule type" value="Genomic_DNA"/>
</dbReference>
<protein>
    <recommendedName>
        <fullName evidence="2">DUF6455 domain-containing protein</fullName>
    </recommendedName>
</protein>
<dbReference type="InterPro" id="IPR045601">
    <property type="entry name" value="DUF6455"/>
</dbReference>
<dbReference type="OrthoDB" id="7859249at2"/>
<name>A0A2V4NQZ5_9RHOB</name>
<evidence type="ECO:0000313" key="3">
    <source>
        <dbReference type="EMBL" id="PYC48947.1"/>
    </source>
</evidence>
<dbReference type="Pfam" id="PF20056">
    <property type="entry name" value="DUF6455"/>
    <property type="match status" value="1"/>
</dbReference>
<sequence length="108" mass="11769">MSVPTLARLGDPNRHFWLTRSVGRVMGLSLGQAVLDGRLSEQSYCGMVTRCRRCLQVDTCERWLGAQPVPPTSAPDFCPNSEIYNRLKQGGAPDDIPPAGTPPSDTAR</sequence>
<dbReference type="AlphaFoldDB" id="A0A2V4NQZ5"/>
<comment type="caution">
    <text evidence="3">The sequence shown here is derived from an EMBL/GenBank/DDBJ whole genome shotgun (WGS) entry which is preliminary data.</text>
</comment>
<evidence type="ECO:0000313" key="4">
    <source>
        <dbReference type="Proteomes" id="UP000248012"/>
    </source>
</evidence>
<proteinExistence type="predicted"/>
<gene>
    <name evidence="3" type="ORF">DI396_02420</name>
</gene>
<evidence type="ECO:0000256" key="1">
    <source>
        <dbReference type="SAM" id="MobiDB-lite"/>
    </source>
</evidence>
<accession>A0A2V4NQZ5</accession>
<dbReference type="Proteomes" id="UP000248012">
    <property type="component" value="Unassembled WGS sequence"/>
</dbReference>
<keyword evidence="4" id="KW-1185">Reference proteome</keyword>
<reference evidence="3 4" key="1">
    <citation type="submission" date="2018-05" db="EMBL/GenBank/DDBJ databases">
        <title>Oceanovita maritima gen. nov., sp. nov., a marine bacterium in the family Rhodobacteraceae isolated from surface seawater of Lundu port Xiamen, China.</title>
        <authorList>
            <person name="Hetharua B.H."/>
            <person name="Min D."/>
            <person name="Liao H."/>
            <person name="Tian Y."/>
        </authorList>
    </citation>
    <scope>NUCLEOTIDE SEQUENCE [LARGE SCALE GENOMIC DNA]</scope>
    <source>
        <strain evidence="3 4">FSX-11</strain>
    </source>
</reference>
<evidence type="ECO:0000259" key="2">
    <source>
        <dbReference type="Pfam" id="PF20056"/>
    </source>
</evidence>
<organism evidence="3 4">
    <name type="scientific">Litorivita pollutaquae</name>
    <dbReference type="NCBI Taxonomy" id="2200892"/>
    <lineage>
        <taxon>Bacteria</taxon>
        <taxon>Pseudomonadati</taxon>
        <taxon>Pseudomonadota</taxon>
        <taxon>Alphaproteobacteria</taxon>
        <taxon>Rhodobacterales</taxon>
        <taxon>Paracoccaceae</taxon>
        <taxon>Litorivita</taxon>
    </lineage>
</organism>